<dbReference type="Proteomes" id="UP000276133">
    <property type="component" value="Unassembled WGS sequence"/>
</dbReference>
<organism evidence="1 2">
    <name type="scientific">Brachionus plicatilis</name>
    <name type="common">Marine rotifer</name>
    <name type="synonym">Brachionus muelleri</name>
    <dbReference type="NCBI Taxonomy" id="10195"/>
    <lineage>
        <taxon>Eukaryota</taxon>
        <taxon>Metazoa</taxon>
        <taxon>Spiralia</taxon>
        <taxon>Gnathifera</taxon>
        <taxon>Rotifera</taxon>
        <taxon>Eurotatoria</taxon>
        <taxon>Monogononta</taxon>
        <taxon>Pseudotrocha</taxon>
        <taxon>Ploima</taxon>
        <taxon>Brachionidae</taxon>
        <taxon>Brachionus</taxon>
    </lineage>
</organism>
<accession>A0A3M7RP58</accession>
<evidence type="ECO:0000313" key="1">
    <source>
        <dbReference type="EMBL" id="RNA25321.1"/>
    </source>
</evidence>
<dbReference type="EMBL" id="REGN01002940">
    <property type="protein sequence ID" value="RNA25321.1"/>
    <property type="molecule type" value="Genomic_DNA"/>
</dbReference>
<dbReference type="AlphaFoldDB" id="A0A3M7RP58"/>
<keyword evidence="2" id="KW-1185">Reference proteome</keyword>
<gene>
    <name evidence="1" type="ORF">BpHYR1_014311</name>
</gene>
<proteinExistence type="predicted"/>
<sequence length="64" mass="7346">MPVAVLKCSIGLQIRTIEIVKSVLLIKICGHLLKEVYLYFSNFHRHRYYFPVDPKIASSAPSKL</sequence>
<comment type="caution">
    <text evidence="1">The sequence shown here is derived from an EMBL/GenBank/DDBJ whole genome shotgun (WGS) entry which is preliminary data.</text>
</comment>
<reference evidence="1 2" key="1">
    <citation type="journal article" date="2018" name="Sci. Rep.">
        <title>Genomic signatures of local adaptation to the degree of environmental predictability in rotifers.</title>
        <authorList>
            <person name="Franch-Gras L."/>
            <person name="Hahn C."/>
            <person name="Garcia-Roger E.M."/>
            <person name="Carmona M.J."/>
            <person name="Serra M."/>
            <person name="Gomez A."/>
        </authorList>
    </citation>
    <scope>NUCLEOTIDE SEQUENCE [LARGE SCALE GENOMIC DNA]</scope>
    <source>
        <strain evidence="1">HYR1</strain>
    </source>
</reference>
<name>A0A3M7RP58_BRAPC</name>
<protein>
    <submittedName>
        <fullName evidence="1">Uncharacterized protein</fullName>
    </submittedName>
</protein>
<evidence type="ECO:0000313" key="2">
    <source>
        <dbReference type="Proteomes" id="UP000276133"/>
    </source>
</evidence>